<dbReference type="Pfam" id="PF17197">
    <property type="entry name" value="DUF5134"/>
    <property type="match status" value="1"/>
</dbReference>
<dbReference type="InterPro" id="IPR033458">
    <property type="entry name" value="DUF5134"/>
</dbReference>
<reference evidence="1 2" key="1">
    <citation type="submission" date="2022-10" db="EMBL/GenBank/DDBJ databases">
        <authorList>
            <person name="Xie J."/>
            <person name="Shen N."/>
        </authorList>
    </citation>
    <scope>NUCLEOTIDE SEQUENCE [LARGE SCALE GENOMIC DNA]</scope>
    <source>
        <strain evidence="1 2">DSM 41681</strain>
    </source>
</reference>
<evidence type="ECO:0000313" key="2">
    <source>
        <dbReference type="Proteomes" id="UP001352223"/>
    </source>
</evidence>
<gene>
    <name evidence="1" type="ORF">OKJ48_11815</name>
</gene>
<name>A0ABU6C880_9ACTN</name>
<protein>
    <submittedName>
        <fullName evidence="1">DUF5134 domain-containing protein</fullName>
    </submittedName>
</protein>
<accession>A0ABU6C880</accession>
<dbReference type="Proteomes" id="UP001352223">
    <property type="component" value="Unassembled WGS sequence"/>
</dbReference>
<comment type="caution">
    <text evidence="1">The sequence shown here is derived from an EMBL/GenBank/DDBJ whole genome shotgun (WGS) entry which is preliminary data.</text>
</comment>
<keyword evidence="2" id="KW-1185">Reference proteome</keyword>
<organism evidence="1 2">
    <name type="scientific">Streptomyces kunmingensis</name>
    <dbReference type="NCBI Taxonomy" id="68225"/>
    <lineage>
        <taxon>Bacteria</taxon>
        <taxon>Bacillati</taxon>
        <taxon>Actinomycetota</taxon>
        <taxon>Actinomycetes</taxon>
        <taxon>Kitasatosporales</taxon>
        <taxon>Streptomycetaceae</taxon>
        <taxon>Streptomyces</taxon>
    </lineage>
</organism>
<proteinExistence type="predicted"/>
<dbReference type="RefSeq" id="WP_324768108.1">
    <property type="nucleotide sequence ID" value="NZ_BAAATS010000028.1"/>
</dbReference>
<sequence length="187" mass="20120">MSSLNVVHALLTALFGGAALYAVRHALAADGHAWRVRVDHLLHAAMALAMAAMPWGPTPARNAQAVFFTVAALWFTCTPTRRPRESRPAALVRRLPSALGMAAMVWMLRTPHTLHHAPTAMTESRTGSPVTAALALCLLGCALRSLTRSIPALWTAAHPVGGLPRPYRHFWDGSMALGTAIMLIMPH</sequence>
<evidence type="ECO:0000313" key="1">
    <source>
        <dbReference type="EMBL" id="MEB3960926.1"/>
    </source>
</evidence>
<dbReference type="EMBL" id="JAOZYB010000068">
    <property type="protein sequence ID" value="MEB3960926.1"/>
    <property type="molecule type" value="Genomic_DNA"/>
</dbReference>